<gene>
    <name evidence="2" type="ORF">CNE99_10180</name>
</gene>
<dbReference type="EMBL" id="NTKD01000074">
    <property type="protein sequence ID" value="PDH36116.1"/>
    <property type="molecule type" value="Genomic_DNA"/>
</dbReference>
<evidence type="ECO:0000313" key="2">
    <source>
        <dbReference type="EMBL" id="PDH36116.1"/>
    </source>
</evidence>
<reference evidence="2 3" key="1">
    <citation type="submission" date="2017-08" db="EMBL/GenBank/DDBJ databases">
        <title>Fine stratification of microbial communities through a metagenomic profile of the photic zone.</title>
        <authorList>
            <person name="Haro-Moreno J.M."/>
            <person name="Lopez-Perez M."/>
            <person name="De La Torre J."/>
            <person name="Picazo A."/>
            <person name="Camacho A."/>
            <person name="Rodriguez-Valera F."/>
        </authorList>
    </citation>
    <scope>NUCLEOTIDE SEQUENCE [LARGE SCALE GENOMIC DNA]</scope>
    <source>
        <strain evidence="2">MED-G24</strain>
    </source>
</reference>
<proteinExistence type="predicted"/>
<dbReference type="AlphaFoldDB" id="A0A2A5WJ26"/>
<evidence type="ECO:0000313" key="3">
    <source>
        <dbReference type="Proteomes" id="UP000219327"/>
    </source>
</evidence>
<comment type="caution">
    <text evidence="2">The sequence shown here is derived from an EMBL/GenBank/DDBJ whole genome shotgun (WGS) entry which is preliminary data.</text>
</comment>
<dbReference type="Pfam" id="PF22746">
    <property type="entry name" value="SHOCT-like_DUF2089-C"/>
    <property type="match status" value="1"/>
</dbReference>
<dbReference type="Proteomes" id="UP000219327">
    <property type="component" value="Unassembled WGS sequence"/>
</dbReference>
<organism evidence="2 3">
    <name type="scientific">OM182 bacterium MED-G24</name>
    <dbReference type="NCBI Taxonomy" id="1986255"/>
    <lineage>
        <taxon>Bacteria</taxon>
        <taxon>Pseudomonadati</taxon>
        <taxon>Pseudomonadota</taxon>
        <taxon>Gammaproteobacteria</taxon>
        <taxon>OMG group</taxon>
        <taxon>OM182 clade</taxon>
    </lineage>
</organism>
<protein>
    <recommendedName>
        <fullName evidence="1">YvlB/LiaX N-terminal domain-containing protein</fullName>
    </recommendedName>
</protein>
<accession>A0A2A5WJ26</accession>
<dbReference type="InterPro" id="IPR053959">
    <property type="entry name" value="YvlB/LiaX_N"/>
</dbReference>
<name>A0A2A5WJ26_9GAMM</name>
<feature type="domain" description="YvlB/LiaX N-terminal" evidence="1">
    <location>
        <begin position="4"/>
        <end position="32"/>
    </location>
</feature>
<sequence length="130" mass="14626">MNQKRRQILDMLSEKTITVEDAAKLMDKLNDRQTTTLVPANGNGKQPRYLRVEVHDDNDNVSIQIPMALMRAGIKLGAMLPDSANQDLANKGIDINQLTEMEIDELIAALAEFKVNVESNNDEKVRIFCE</sequence>
<evidence type="ECO:0000259" key="1">
    <source>
        <dbReference type="Pfam" id="PF22746"/>
    </source>
</evidence>